<dbReference type="InterPro" id="IPR001373">
    <property type="entry name" value="Cullin_N"/>
</dbReference>
<name>A0A2Z6LGB0_TRISU</name>
<organism evidence="3 4">
    <name type="scientific">Trifolium subterraneum</name>
    <name type="common">Subterranean clover</name>
    <dbReference type="NCBI Taxonomy" id="3900"/>
    <lineage>
        <taxon>Eukaryota</taxon>
        <taxon>Viridiplantae</taxon>
        <taxon>Streptophyta</taxon>
        <taxon>Embryophyta</taxon>
        <taxon>Tracheophyta</taxon>
        <taxon>Spermatophyta</taxon>
        <taxon>Magnoliopsida</taxon>
        <taxon>eudicotyledons</taxon>
        <taxon>Gunneridae</taxon>
        <taxon>Pentapetalae</taxon>
        <taxon>rosids</taxon>
        <taxon>fabids</taxon>
        <taxon>Fabales</taxon>
        <taxon>Fabaceae</taxon>
        <taxon>Papilionoideae</taxon>
        <taxon>50 kb inversion clade</taxon>
        <taxon>NPAAA clade</taxon>
        <taxon>Hologalegina</taxon>
        <taxon>IRL clade</taxon>
        <taxon>Trifolieae</taxon>
        <taxon>Trifolium</taxon>
    </lineage>
</organism>
<gene>
    <name evidence="3" type="ORF">TSUD_197570</name>
</gene>
<dbReference type="InterPro" id="IPR016159">
    <property type="entry name" value="Cullin_repeat-like_dom_sf"/>
</dbReference>
<evidence type="ECO:0000259" key="2">
    <source>
        <dbReference type="Pfam" id="PF00888"/>
    </source>
</evidence>
<dbReference type="GO" id="GO:0006511">
    <property type="term" value="P:ubiquitin-dependent protein catabolic process"/>
    <property type="evidence" value="ECO:0007669"/>
    <property type="project" value="InterPro"/>
</dbReference>
<dbReference type="EMBL" id="DF973113">
    <property type="protein sequence ID" value="GAU11133.1"/>
    <property type="molecule type" value="Genomic_DNA"/>
</dbReference>
<reference evidence="4" key="1">
    <citation type="journal article" date="2017" name="Front. Plant Sci.">
        <title>Climate Clever Clovers: New Paradigm to Reduce the Environmental Footprint of Ruminants by Breeding Low Methanogenic Forages Utilizing Haplotype Variation.</title>
        <authorList>
            <person name="Kaur P."/>
            <person name="Appels R."/>
            <person name="Bayer P.E."/>
            <person name="Keeble-Gagnere G."/>
            <person name="Wang J."/>
            <person name="Hirakawa H."/>
            <person name="Shirasawa K."/>
            <person name="Vercoe P."/>
            <person name="Stefanova K."/>
            <person name="Durmic Z."/>
            <person name="Nichols P."/>
            <person name="Revell C."/>
            <person name="Isobe S.N."/>
            <person name="Edwards D."/>
            <person name="Erskine W."/>
        </authorList>
    </citation>
    <scope>NUCLEOTIDE SEQUENCE [LARGE SCALE GENOMIC DNA]</scope>
    <source>
        <strain evidence="4">cv. Daliak</strain>
    </source>
</reference>
<dbReference type="PANTHER" id="PTHR11932">
    <property type="entry name" value="CULLIN"/>
    <property type="match status" value="1"/>
</dbReference>
<comment type="similarity">
    <text evidence="1">Belongs to the cullin family.</text>
</comment>
<dbReference type="AlphaFoldDB" id="A0A2Z6LGB0"/>
<dbReference type="Pfam" id="PF00888">
    <property type="entry name" value="Cullin"/>
    <property type="match status" value="1"/>
</dbReference>
<feature type="domain" description="Cullin N-terminal" evidence="2">
    <location>
        <begin position="122"/>
        <end position="192"/>
    </location>
</feature>
<evidence type="ECO:0000256" key="1">
    <source>
        <dbReference type="ARBA" id="ARBA00006019"/>
    </source>
</evidence>
<dbReference type="InterPro" id="IPR045093">
    <property type="entry name" value="Cullin"/>
</dbReference>
<dbReference type="Proteomes" id="UP000242715">
    <property type="component" value="Unassembled WGS sequence"/>
</dbReference>
<accession>A0A2Z6LGB0</accession>
<dbReference type="Gene3D" id="1.20.1310.10">
    <property type="entry name" value="Cullin Repeats"/>
    <property type="match status" value="2"/>
</dbReference>
<protein>
    <recommendedName>
        <fullName evidence="2">Cullin N-terminal domain-containing protein</fullName>
    </recommendedName>
</protein>
<keyword evidence="4" id="KW-1185">Reference proteome</keyword>
<proteinExistence type="inferred from homology"/>
<dbReference type="OrthoDB" id="27073at2759"/>
<dbReference type="SUPFAM" id="SSF74788">
    <property type="entry name" value="Cullin repeat-like"/>
    <property type="match status" value="2"/>
</dbReference>
<evidence type="ECO:0000313" key="3">
    <source>
        <dbReference type="EMBL" id="GAU11133.1"/>
    </source>
</evidence>
<evidence type="ECO:0000313" key="4">
    <source>
        <dbReference type="Proteomes" id="UP000242715"/>
    </source>
</evidence>
<dbReference type="GO" id="GO:0031625">
    <property type="term" value="F:ubiquitin protein ligase binding"/>
    <property type="evidence" value="ECO:0007669"/>
    <property type="project" value="InterPro"/>
</dbReference>
<sequence length="208" mass="24376">MSNSEQKIITFEVGWDFMHKGIQKLVQDLPDPHFTSPDHYLQLVTTIYVMCTQKPPHNYSEQLYEKYKETFDEYIKSTVYDEMHKQVMDAILAMGMKPHFLQNTITVYGTKRKFENRFEGGWGIIQKAVKNILEGLPDPHFTSNDYMMLYTTVYTLCTQKPPNNHSQQVYDKYKEAFEDYINSTVSSNTVKHFAIIFLYTAMQCLLGC</sequence>